<evidence type="ECO:0000256" key="1">
    <source>
        <dbReference type="SAM" id="SignalP"/>
    </source>
</evidence>
<dbReference type="Pfam" id="PF19089">
    <property type="entry name" value="DUF5777"/>
    <property type="match status" value="1"/>
</dbReference>
<feature type="domain" description="DUF5777" evidence="2">
    <location>
        <begin position="47"/>
        <end position="291"/>
    </location>
</feature>
<sequence>MRKLFRSLLLACLLTAGKTAVAQDDLLKLIDKKTDSVAASPYVKQTFRNSRIVNAPTTETLRARQLDFRITHRFGNVAGETGGYDNFFGLDEATNIRIAFDYGITDRLTIGVGRSKINGLLDGFAKYRLLRQTTENKMPVSVTAMGIAGYNSKRTSEKNINRLSYVAQAIIARKITNTFSLELVPAFLHRNLVEFTDNNNTFALGVGGKLSLTKGTALVADYYYIFSDFQQNGDFHAPLGIGLEFDTRSGHVFHMNFTNATGIMENQFLAGTRDSWFDGEFKWGFNISRIFKF</sequence>
<dbReference type="RefSeq" id="WP_150904704.1">
    <property type="nucleotide sequence ID" value="NZ_VTWT01000008.1"/>
</dbReference>
<gene>
    <name evidence="3" type="ORF">F0P94_14920</name>
</gene>
<dbReference type="EMBL" id="VTWT01000008">
    <property type="protein sequence ID" value="KAA9331181.1"/>
    <property type="molecule type" value="Genomic_DNA"/>
</dbReference>
<evidence type="ECO:0000313" key="3">
    <source>
        <dbReference type="EMBL" id="KAA9331181.1"/>
    </source>
</evidence>
<dbReference type="InterPro" id="IPR045916">
    <property type="entry name" value="DUF5777"/>
</dbReference>
<feature type="signal peptide" evidence="1">
    <location>
        <begin position="1"/>
        <end position="22"/>
    </location>
</feature>
<evidence type="ECO:0000259" key="2">
    <source>
        <dbReference type="Pfam" id="PF19089"/>
    </source>
</evidence>
<reference evidence="3 4" key="1">
    <citation type="submission" date="2019-09" db="EMBL/GenBank/DDBJ databases">
        <title>Genome sequence of Adhaeribacter sp. M2.</title>
        <authorList>
            <person name="Srinivasan S."/>
        </authorList>
    </citation>
    <scope>NUCLEOTIDE SEQUENCE [LARGE SCALE GENOMIC DNA]</scope>
    <source>
        <strain evidence="3 4">M2</strain>
    </source>
</reference>
<comment type="caution">
    <text evidence="3">The sequence shown here is derived from an EMBL/GenBank/DDBJ whole genome shotgun (WGS) entry which is preliminary data.</text>
</comment>
<organism evidence="3 4">
    <name type="scientific">Adhaeribacter soli</name>
    <dbReference type="NCBI Taxonomy" id="2607655"/>
    <lineage>
        <taxon>Bacteria</taxon>
        <taxon>Pseudomonadati</taxon>
        <taxon>Bacteroidota</taxon>
        <taxon>Cytophagia</taxon>
        <taxon>Cytophagales</taxon>
        <taxon>Hymenobacteraceae</taxon>
        <taxon>Adhaeribacter</taxon>
    </lineage>
</organism>
<proteinExistence type="predicted"/>
<evidence type="ECO:0000313" key="4">
    <source>
        <dbReference type="Proteomes" id="UP000326570"/>
    </source>
</evidence>
<dbReference type="Proteomes" id="UP000326570">
    <property type="component" value="Unassembled WGS sequence"/>
</dbReference>
<accession>A0A5N1IMI5</accession>
<feature type="chain" id="PRO_5024972554" description="DUF5777 domain-containing protein" evidence="1">
    <location>
        <begin position="23"/>
        <end position="293"/>
    </location>
</feature>
<keyword evidence="1" id="KW-0732">Signal</keyword>
<name>A0A5N1IMI5_9BACT</name>
<keyword evidence="4" id="KW-1185">Reference proteome</keyword>
<protein>
    <recommendedName>
        <fullName evidence="2">DUF5777 domain-containing protein</fullName>
    </recommendedName>
</protein>
<dbReference type="AlphaFoldDB" id="A0A5N1IMI5"/>